<dbReference type="GO" id="GO:0016314">
    <property type="term" value="F:phosphatidylinositol-3,4,5-trisphosphate 3-phosphatase activity"/>
    <property type="evidence" value="ECO:0007669"/>
    <property type="project" value="UniProtKB-EC"/>
</dbReference>
<evidence type="ECO:0000313" key="7">
    <source>
        <dbReference type="Proteomes" id="UP000053831"/>
    </source>
</evidence>
<dbReference type="GO" id="GO:0046856">
    <property type="term" value="P:phosphatidylinositol dephosphorylation"/>
    <property type="evidence" value="ECO:0007669"/>
    <property type="project" value="TreeGrafter"/>
</dbReference>
<dbReference type="PANTHER" id="PTHR12305:SF81">
    <property type="entry name" value="PHOSPHATIDYLINOSITOL 3,4,5-TRISPHOSPHATE 3-PHOSPHATASE AND DUAL-SPECIFICITY PROTEIN PHOSPHATASE PTEN"/>
    <property type="match status" value="1"/>
</dbReference>
<dbReference type="InterPro" id="IPR029021">
    <property type="entry name" value="Prot-tyrosine_phosphatase-like"/>
</dbReference>
<evidence type="ECO:0000259" key="5">
    <source>
        <dbReference type="PROSITE" id="PS51181"/>
    </source>
</evidence>
<feature type="compositionally biased region" description="Low complexity" evidence="3">
    <location>
        <begin position="146"/>
        <end position="171"/>
    </location>
</feature>
<dbReference type="InterPro" id="IPR029023">
    <property type="entry name" value="Tensin_phosphatase"/>
</dbReference>
<name>A0A0M9VUX2_ESCWE</name>
<dbReference type="PANTHER" id="PTHR12305">
    <property type="entry name" value="PHOSPHATASE WITH HOMOLOGY TO TENSIN"/>
    <property type="match status" value="1"/>
</dbReference>
<dbReference type="Pfam" id="PF00782">
    <property type="entry name" value="DSPc"/>
    <property type="match status" value="1"/>
</dbReference>
<accession>A0A0M9VUX2</accession>
<dbReference type="SUPFAM" id="SSF52799">
    <property type="entry name" value="(Phosphotyrosine protein) phosphatases II"/>
    <property type="match status" value="1"/>
</dbReference>
<dbReference type="GO" id="GO:0051896">
    <property type="term" value="P:regulation of phosphatidylinositol 3-kinase/protein kinase B signal transduction"/>
    <property type="evidence" value="ECO:0007669"/>
    <property type="project" value="TreeGrafter"/>
</dbReference>
<feature type="region of interest" description="Disordered" evidence="3">
    <location>
        <begin position="392"/>
        <end position="435"/>
    </location>
</feature>
<sequence length="588" mass="63616">MVSLLRQIVAGPRARHPEAGLDLCYVTDFLIATSGPSQTYPELAYRNPLDQLVAFLDAKHGRDWAVWEFRAEGTGYPDEAVYNRIWHYPWPDHHPPPFRLVPMMMASMRNWLHGDDRREGGAAAAASSSTGASVDVPTSTKTTRPAAKATSTEAADTADAANSTATESTNTVKSTRDEKRVVVVHCKAGKGRSGTASCSYLIAEEGWAAEDALRRFTERRMRPQFGPGISIPSQLRWVGYVDRWTRGGKRYRDRRIEVREIRAYGLRNGVRIEVEGFADEGKTIERVGVFGRDERVVEEPGAPDGGSLADIVWDLAGYPAVPDAAGAAEKTPPRDAMAKTDEGGGQKRDGMQDGGTGAGTGAEESVGMMLWRKGFGLIDKVAAQGEHARIDRLRARMQPDAAPQPAERGRDRAAGAAGAAGAAESDDPEPGGKTVVFRPSRPIVLRNSDINIAVERRNRSSRSMGLTVVTAVAHVWFNAFFEGNGPENGGRPDSEGVFAIDWEGMDGIKGSSRKGARALDRLAVAWRAVDVPPEEVEEIREPEEGEFVPQAKPADWHLDGREVPEEQALGVDDMEGVKTSGPAGGDIG</sequence>
<feature type="region of interest" description="Disordered" evidence="3">
    <location>
        <begin position="119"/>
        <end position="174"/>
    </location>
</feature>
<evidence type="ECO:0000256" key="3">
    <source>
        <dbReference type="SAM" id="MobiDB-lite"/>
    </source>
</evidence>
<feature type="domain" description="Tyrosine specific protein phosphatases" evidence="4">
    <location>
        <begin position="166"/>
        <end position="220"/>
    </location>
</feature>
<feature type="region of interest" description="Disordered" evidence="3">
    <location>
        <begin position="566"/>
        <end position="588"/>
    </location>
</feature>
<feature type="region of interest" description="Disordered" evidence="3">
    <location>
        <begin position="323"/>
        <end position="362"/>
    </location>
</feature>
<feature type="compositionally biased region" description="Low complexity" evidence="3">
    <location>
        <begin position="414"/>
        <end position="423"/>
    </location>
</feature>
<dbReference type="GO" id="GO:0043491">
    <property type="term" value="P:phosphatidylinositol 3-kinase/protein kinase B signal transduction"/>
    <property type="evidence" value="ECO:0007669"/>
    <property type="project" value="TreeGrafter"/>
</dbReference>
<organism evidence="6 7">
    <name type="scientific">Escovopsis weberi</name>
    <dbReference type="NCBI Taxonomy" id="150374"/>
    <lineage>
        <taxon>Eukaryota</taxon>
        <taxon>Fungi</taxon>
        <taxon>Dikarya</taxon>
        <taxon>Ascomycota</taxon>
        <taxon>Pezizomycotina</taxon>
        <taxon>Sordariomycetes</taxon>
        <taxon>Hypocreomycetidae</taxon>
        <taxon>Hypocreales</taxon>
        <taxon>Hypocreaceae</taxon>
        <taxon>Escovopsis</taxon>
    </lineage>
</organism>
<dbReference type="InterPro" id="IPR000387">
    <property type="entry name" value="Tyr_Pase_dom"/>
</dbReference>
<dbReference type="EC" id="3.1.3.67" evidence="1"/>
<evidence type="ECO:0000313" key="6">
    <source>
        <dbReference type="EMBL" id="KOS20349.1"/>
    </source>
</evidence>
<dbReference type="GO" id="GO:0005886">
    <property type="term" value="C:plasma membrane"/>
    <property type="evidence" value="ECO:0007669"/>
    <property type="project" value="TreeGrafter"/>
</dbReference>
<dbReference type="EMBL" id="LGSR01000017">
    <property type="protein sequence ID" value="KOS20349.1"/>
    <property type="molecule type" value="Genomic_DNA"/>
</dbReference>
<dbReference type="STRING" id="150374.A0A0M9VUX2"/>
<feature type="compositionally biased region" description="Basic and acidic residues" evidence="3">
    <location>
        <begin position="331"/>
        <end position="351"/>
    </location>
</feature>
<dbReference type="Proteomes" id="UP000053831">
    <property type="component" value="Unassembled WGS sequence"/>
</dbReference>
<dbReference type="InterPro" id="IPR000340">
    <property type="entry name" value="Dual-sp_phosphatase_cat-dom"/>
</dbReference>
<dbReference type="GO" id="GO:0005829">
    <property type="term" value="C:cytosol"/>
    <property type="evidence" value="ECO:0007669"/>
    <property type="project" value="TreeGrafter"/>
</dbReference>
<dbReference type="GO" id="GO:0004725">
    <property type="term" value="F:protein tyrosine phosphatase activity"/>
    <property type="evidence" value="ECO:0007669"/>
    <property type="project" value="TreeGrafter"/>
</dbReference>
<dbReference type="CDD" id="cd14497">
    <property type="entry name" value="PTP_PTEN-like"/>
    <property type="match status" value="1"/>
</dbReference>
<dbReference type="PROSITE" id="PS51181">
    <property type="entry name" value="PPASE_TENSIN"/>
    <property type="match status" value="1"/>
</dbReference>
<dbReference type="GO" id="GO:0005634">
    <property type="term" value="C:nucleus"/>
    <property type="evidence" value="ECO:0007669"/>
    <property type="project" value="TreeGrafter"/>
</dbReference>
<keyword evidence="2" id="KW-0378">Hydrolase</keyword>
<feature type="domain" description="Phosphatase tensin-type" evidence="5">
    <location>
        <begin position="12"/>
        <end position="248"/>
    </location>
</feature>
<reference evidence="6 7" key="1">
    <citation type="submission" date="2015-07" db="EMBL/GenBank/DDBJ databases">
        <title>The genome of the fungus Escovopsis weberi, a specialized disease agent of ant agriculture.</title>
        <authorList>
            <person name="de Man T.J."/>
            <person name="Stajich J.E."/>
            <person name="Kubicek C.P."/>
            <person name="Chenthamara K."/>
            <person name="Atanasova L."/>
            <person name="Druzhinina I.S."/>
            <person name="Birnbaum S."/>
            <person name="Barribeau S.M."/>
            <person name="Teiling C."/>
            <person name="Suen G."/>
            <person name="Currie C."/>
            <person name="Gerardo N.M."/>
        </authorList>
    </citation>
    <scope>NUCLEOTIDE SEQUENCE [LARGE SCALE GENOMIC DNA]</scope>
</reference>
<dbReference type="GO" id="GO:0042995">
    <property type="term" value="C:cell projection"/>
    <property type="evidence" value="ECO:0007669"/>
    <property type="project" value="TreeGrafter"/>
</dbReference>
<evidence type="ECO:0000256" key="2">
    <source>
        <dbReference type="ARBA" id="ARBA00022801"/>
    </source>
</evidence>
<dbReference type="Gene3D" id="3.90.190.10">
    <property type="entry name" value="Protein tyrosine phosphatase superfamily"/>
    <property type="match status" value="1"/>
</dbReference>
<dbReference type="InterPro" id="IPR051281">
    <property type="entry name" value="Dual-spec_lipid-protein_phosph"/>
</dbReference>
<dbReference type="InterPro" id="IPR016130">
    <property type="entry name" value="Tyr_Pase_AS"/>
</dbReference>
<evidence type="ECO:0000259" key="4">
    <source>
        <dbReference type="PROSITE" id="PS50056"/>
    </source>
</evidence>
<dbReference type="OrthoDB" id="16692at2759"/>
<evidence type="ECO:0000256" key="1">
    <source>
        <dbReference type="ARBA" id="ARBA00013015"/>
    </source>
</evidence>
<feature type="compositionally biased region" description="Low complexity" evidence="3">
    <location>
        <begin position="121"/>
        <end position="133"/>
    </location>
</feature>
<proteinExistence type="predicted"/>
<protein>
    <recommendedName>
        <fullName evidence="1">phosphatidylinositol-3,4,5-trisphosphate 3-phosphatase</fullName>
        <ecNumber evidence="1">3.1.3.67</ecNumber>
    </recommendedName>
</protein>
<gene>
    <name evidence="6" type="ORF">ESCO_005338</name>
</gene>
<dbReference type="AlphaFoldDB" id="A0A0M9VUX2"/>
<dbReference type="PROSITE" id="PS50056">
    <property type="entry name" value="TYR_PHOSPHATASE_2"/>
    <property type="match status" value="1"/>
</dbReference>
<comment type="caution">
    <text evidence="6">The sequence shown here is derived from an EMBL/GenBank/DDBJ whole genome shotgun (WGS) entry which is preliminary data.</text>
</comment>
<keyword evidence="7" id="KW-1185">Reference proteome</keyword>
<dbReference type="PROSITE" id="PS00383">
    <property type="entry name" value="TYR_PHOSPHATASE_1"/>
    <property type="match status" value="1"/>
</dbReference>